<dbReference type="OrthoDB" id="6775389at2759"/>
<organism evidence="1 2">
    <name type="scientific">Acanthoscelides obtectus</name>
    <name type="common">Bean weevil</name>
    <name type="synonym">Bruchus obtectus</name>
    <dbReference type="NCBI Taxonomy" id="200917"/>
    <lineage>
        <taxon>Eukaryota</taxon>
        <taxon>Metazoa</taxon>
        <taxon>Ecdysozoa</taxon>
        <taxon>Arthropoda</taxon>
        <taxon>Hexapoda</taxon>
        <taxon>Insecta</taxon>
        <taxon>Pterygota</taxon>
        <taxon>Neoptera</taxon>
        <taxon>Endopterygota</taxon>
        <taxon>Coleoptera</taxon>
        <taxon>Polyphaga</taxon>
        <taxon>Cucujiformia</taxon>
        <taxon>Chrysomeloidea</taxon>
        <taxon>Chrysomelidae</taxon>
        <taxon>Bruchinae</taxon>
        <taxon>Bruchini</taxon>
        <taxon>Acanthoscelides</taxon>
    </lineage>
</organism>
<protein>
    <submittedName>
        <fullName evidence="1">Uncharacterized protein</fullName>
    </submittedName>
</protein>
<dbReference type="Proteomes" id="UP001152888">
    <property type="component" value="Unassembled WGS sequence"/>
</dbReference>
<accession>A0A9P0LZH2</accession>
<evidence type="ECO:0000313" key="2">
    <source>
        <dbReference type="Proteomes" id="UP001152888"/>
    </source>
</evidence>
<sequence length="126" mass="14307">MYGEKDTRLKLTSPNIAIPLPKKLEFAEILFPDMVAVAWEQTTPFTIHELLAAADRLRPNKAPGPDNIPSQIVKLATRQFQETMLKVMNNAITTGSCPATCKHAELIMSPKRHKHLMQRISVRFHY</sequence>
<keyword evidence="2" id="KW-1185">Reference proteome</keyword>
<dbReference type="AlphaFoldDB" id="A0A9P0LZH2"/>
<comment type="caution">
    <text evidence="1">The sequence shown here is derived from an EMBL/GenBank/DDBJ whole genome shotgun (WGS) entry which is preliminary data.</text>
</comment>
<evidence type="ECO:0000313" key="1">
    <source>
        <dbReference type="EMBL" id="CAH2004252.1"/>
    </source>
</evidence>
<proteinExistence type="predicted"/>
<reference evidence="1" key="1">
    <citation type="submission" date="2022-03" db="EMBL/GenBank/DDBJ databases">
        <authorList>
            <person name="Sayadi A."/>
        </authorList>
    </citation>
    <scope>NUCLEOTIDE SEQUENCE</scope>
</reference>
<name>A0A9P0LZH2_ACAOB</name>
<dbReference type="EMBL" id="CAKOFQ010007581">
    <property type="protein sequence ID" value="CAH2004252.1"/>
    <property type="molecule type" value="Genomic_DNA"/>
</dbReference>
<gene>
    <name evidence="1" type="ORF">ACAOBT_LOCUS27890</name>
</gene>